<keyword evidence="2 5" id="KW-0808">Transferase</keyword>
<dbReference type="EMBL" id="JBITLV010000006">
    <property type="protein sequence ID" value="MFI7589165.1"/>
    <property type="molecule type" value="Genomic_DNA"/>
</dbReference>
<name>A0ABW8ARZ3_9ACTN</name>
<evidence type="ECO:0000259" key="3">
    <source>
        <dbReference type="Pfam" id="PF00534"/>
    </source>
</evidence>
<evidence type="ECO:0000256" key="2">
    <source>
        <dbReference type="ARBA" id="ARBA00022679"/>
    </source>
</evidence>
<organism evidence="5 6">
    <name type="scientific">Spongisporangium articulatum</name>
    <dbReference type="NCBI Taxonomy" id="3362603"/>
    <lineage>
        <taxon>Bacteria</taxon>
        <taxon>Bacillati</taxon>
        <taxon>Actinomycetota</taxon>
        <taxon>Actinomycetes</taxon>
        <taxon>Kineosporiales</taxon>
        <taxon>Kineosporiaceae</taxon>
        <taxon>Spongisporangium</taxon>
    </lineage>
</organism>
<accession>A0ABW8ARZ3</accession>
<sequence>MRIVHVTDCYRPRVGGIEVLVEGLAARQAAAGHHVEIWTTTNGRSGPGTVGSGLEDVGVRRLPALVGTAPGPATLRRLRRELLPGRFDVLHAHSSILSPLAWGAVRTAAHGGLPTVVTMHSMIRPGSIGLEWSQAVGWTRWPVGVTAVSHVAAAPLRALGVDVEILPNGVDTLWWQPPPALRNRRPAVTIVSVMRLAARKRPLPLIRMLARLRDIVPDDIPLRAVVIGDGPLRSRLAAELHRTGAAAWVELAGALTPAQVRARLHEADLYLAPADQESFGIAALEARCAGLPVIARSSGGVGEFVRHGRDGLLVGSDDEMVTGAAQLITSGQLGELQRHSLAAPPSDFAWPCVVERTLNCYRRVGAGIPPRPAHSQAGVSKGDSR</sequence>
<dbReference type="EC" id="2.4.-.-" evidence="5"/>
<evidence type="ECO:0000256" key="1">
    <source>
        <dbReference type="ARBA" id="ARBA00022676"/>
    </source>
</evidence>
<dbReference type="PANTHER" id="PTHR45947:SF3">
    <property type="entry name" value="SULFOQUINOVOSYL TRANSFERASE SQD2"/>
    <property type="match status" value="1"/>
</dbReference>
<protein>
    <submittedName>
        <fullName evidence="5">Glycosyltransferase family 4 protein</fullName>
        <ecNumber evidence="5">2.4.-.-</ecNumber>
    </submittedName>
</protein>
<dbReference type="SUPFAM" id="SSF53756">
    <property type="entry name" value="UDP-Glycosyltransferase/glycogen phosphorylase"/>
    <property type="match status" value="1"/>
</dbReference>
<dbReference type="RefSeq" id="WP_398283582.1">
    <property type="nucleotide sequence ID" value="NZ_JBITLV010000006.1"/>
</dbReference>
<dbReference type="PANTHER" id="PTHR45947">
    <property type="entry name" value="SULFOQUINOVOSYL TRANSFERASE SQD2"/>
    <property type="match status" value="1"/>
</dbReference>
<dbReference type="Pfam" id="PF00534">
    <property type="entry name" value="Glycos_transf_1"/>
    <property type="match status" value="1"/>
</dbReference>
<gene>
    <name evidence="5" type="ORF">ACIB24_19040</name>
</gene>
<evidence type="ECO:0000313" key="5">
    <source>
        <dbReference type="EMBL" id="MFI7589165.1"/>
    </source>
</evidence>
<evidence type="ECO:0000259" key="4">
    <source>
        <dbReference type="Pfam" id="PF13439"/>
    </source>
</evidence>
<keyword evidence="6" id="KW-1185">Reference proteome</keyword>
<keyword evidence="1 5" id="KW-0328">Glycosyltransferase</keyword>
<dbReference type="GO" id="GO:0016757">
    <property type="term" value="F:glycosyltransferase activity"/>
    <property type="evidence" value="ECO:0007669"/>
    <property type="project" value="UniProtKB-KW"/>
</dbReference>
<dbReference type="Pfam" id="PF13439">
    <property type="entry name" value="Glyco_transf_4"/>
    <property type="match status" value="1"/>
</dbReference>
<dbReference type="InterPro" id="IPR028098">
    <property type="entry name" value="Glyco_trans_4-like_N"/>
</dbReference>
<dbReference type="CDD" id="cd03801">
    <property type="entry name" value="GT4_PimA-like"/>
    <property type="match status" value="1"/>
</dbReference>
<comment type="caution">
    <text evidence="5">The sequence shown here is derived from an EMBL/GenBank/DDBJ whole genome shotgun (WGS) entry which is preliminary data.</text>
</comment>
<dbReference type="Proteomes" id="UP001612915">
    <property type="component" value="Unassembled WGS sequence"/>
</dbReference>
<feature type="domain" description="Glycosyltransferase subfamily 4-like N-terminal" evidence="4">
    <location>
        <begin position="14"/>
        <end position="172"/>
    </location>
</feature>
<dbReference type="Gene3D" id="3.40.50.2000">
    <property type="entry name" value="Glycogen Phosphorylase B"/>
    <property type="match status" value="2"/>
</dbReference>
<dbReference type="InterPro" id="IPR001296">
    <property type="entry name" value="Glyco_trans_1"/>
</dbReference>
<proteinExistence type="predicted"/>
<dbReference type="InterPro" id="IPR050194">
    <property type="entry name" value="Glycosyltransferase_grp1"/>
</dbReference>
<feature type="domain" description="Glycosyl transferase family 1" evidence="3">
    <location>
        <begin position="189"/>
        <end position="330"/>
    </location>
</feature>
<evidence type="ECO:0000313" key="6">
    <source>
        <dbReference type="Proteomes" id="UP001612915"/>
    </source>
</evidence>
<reference evidence="5 6" key="1">
    <citation type="submission" date="2024-10" db="EMBL/GenBank/DDBJ databases">
        <title>The Natural Products Discovery Center: Release of the First 8490 Sequenced Strains for Exploring Actinobacteria Biosynthetic Diversity.</title>
        <authorList>
            <person name="Kalkreuter E."/>
            <person name="Kautsar S.A."/>
            <person name="Yang D."/>
            <person name="Bader C.D."/>
            <person name="Teijaro C.N."/>
            <person name="Fluegel L."/>
            <person name="Davis C.M."/>
            <person name="Simpson J.R."/>
            <person name="Lauterbach L."/>
            <person name="Steele A.D."/>
            <person name="Gui C."/>
            <person name="Meng S."/>
            <person name="Li G."/>
            <person name="Viehrig K."/>
            <person name="Ye F."/>
            <person name="Su P."/>
            <person name="Kiefer A.F."/>
            <person name="Nichols A."/>
            <person name="Cepeda A.J."/>
            <person name="Yan W."/>
            <person name="Fan B."/>
            <person name="Jiang Y."/>
            <person name="Adhikari A."/>
            <person name="Zheng C.-J."/>
            <person name="Schuster L."/>
            <person name="Cowan T.M."/>
            <person name="Smanski M.J."/>
            <person name="Chevrette M.G."/>
            <person name="De Carvalho L.P.S."/>
            <person name="Shen B."/>
        </authorList>
    </citation>
    <scope>NUCLEOTIDE SEQUENCE [LARGE SCALE GENOMIC DNA]</scope>
    <source>
        <strain evidence="5 6">NPDC049639</strain>
    </source>
</reference>